<dbReference type="OrthoDB" id="6162545at2759"/>
<dbReference type="GO" id="GO:0005044">
    <property type="term" value="F:scavenger receptor activity"/>
    <property type="evidence" value="ECO:0007669"/>
    <property type="project" value="InterPro"/>
</dbReference>
<gene>
    <name evidence="4" type="primary">LOC111111417</name>
</gene>
<dbReference type="KEGG" id="cvn:111111417"/>
<reference evidence="4" key="1">
    <citation type="submission" date="2025-08" db="UniProtKB">
        <authorList>
            <consortium name="RefSeq"/>
        </authorList>
    </citation>
    <scope>IDENTIFICATION</scope>
    <source>
        <tissue evidence="4">Whole sample</tissue>
    </source>
</reference>
<keyword evidence="1" id="KW-0245">EGF-like domain</keyword>
<dbReference type="GeneID" id="111111417"/>
<keyword evidence="3" id="KW-1185">Reference proteome</keyword>
<accession>A0A8B8BL96</accession>
<proteinExistence type="predicted"/>
<dbReference type="RefSeq" id="XP_022304110.1">
    <property type="nucleotide sequence ID" value="XM_022448402.1"/>
</dbReference>
<dbReference type="AlphaFoldDB" id="A0A8B8BL96"/>
<dbReference type="InterPro" id="IPR042635">
    <property type="entry name" value="MEGF10/SREC1/2-like"/>
</dbReference>
<feature type="chain" id="PRO_5034611902" evidence="2">
    <location>
        <begin position="21"/>
        <end position="126"/>
    </location>
</feature>
<evidence type="ECO:0000256" key="1">
    <source>
        <dbReference type="ARBA" id="ARBA00022536"/>
    </source>
</evidence>
<evidence type="ECO:0000256" key="2">
    <source>
        <dbReference type="SAM" id="SignalP"/>
    </source>
</evidence>
<feature type="signal peptide" evidence="2">
    <location>
        <begin position="1"/>
        <end position="20"/>
    </location>
</feature>
<evidence type="ECO:0000313" key="4">
    <source>
        <dbReference type="RefSeq" id="XP_022304110.1"/>
    </source>
</evidence>
<sequence length="126" mass="14210">MHVEFFYLLEILVTCILVSGEEDIGSRPEICNDGYMGVICEKRCPFPYYGDQCILKCNCRKEFCNFITGCLPPTDTCPVSFIGPYCETSCEYPHYGYGCQQHCPCSKLRCSSSTGCEVMRTLKHPG</sequence>
<keyword evidence="2" id="KW-0732">Signal</keyword>
<dbReference type="PANTHER" id="PTHR24043:SF8">
    <property type="entry name" value="EGF-LIKE DOMAIN-CONTAINING PROTEIN"/>
    <property type="match status" value="1"/>
</dbReference>
<dbReference type="Proteomes" id="UP000694844">
    <property type="component" value="Chromosome 9"/>
</dbReference>
<protein>
    <submittedName>
        <fullName evidence="4">Multiple epidermal growth factor-like domains protein 10</fullName>
    </submittedName>
</protein>
<dbReference type="PANTHER" id="PTHR24043">
    <property type="entry name" value="SCAVENGER RECEPTOR CLASS F"/>
    <property type="match status" value="1"/>
</dbReference>
<evidence type="ECO:0000313" key="3">
    <source>
        <dbReference type="Proteomes" id="UP000694844"/>
    </source>
</evidence>
<organism evidence="3 4">
    <name type="scientific">Crassostrea virginica</name>
    <name type="common">Eastern oyster</name>
    <dbReference type="NCBI Taxonomy" id="6565"/>
    <lineage>
        <taxon>Eukaryota</taxon>
        <taxon>Metazoa</taxon>
        <taxon>Spiralia</taxon>
        <taxon>Lophotrochozoa</taxon>
        <taxon>Mollusca</taxon>
        <taxon>Bivalvia</taxon>
        <taxon>Autobranchia</taxon>
        <taxon>Pteriomorphia</taxon>
        <taxon>Ostreida</taxon>
        <taxon>Ostreoidea</taxon>
        <taxon>Ostreidae</taxon>
        <taxon>Crassostrea</taxon>
    </lineage>
</organism>
<name>A0A8B8BL96_CRAVI</name>
<dbReference type="Gene3D" id="2.170.300.10">
    <property type="entry name" value="Tie2 ligand-binding domain superfamily"/>
    <property type="match status" value="1"/>
</dbReference>